<keyword evidence="1" id="KW-0479">Metal-binding</keyword>
<evidence type="ECO:0000313" key="4">
    <source>
        <dbReference type="Proteomes" id="UP000694865"/>
    </source>
</evidence>
<dbReference type="RefSeq" id="XP_006821686.1">
    <property type="nucleotide sequence ID" value="XM_006821623.1"/>
</dbReference>
<dbReference type="PANTHER" id="PTHR47331">
    <property type="entry name" value="PHD-TYPE DOMAIN-CONTAINING PROTEIN"/>
    <property type="match status" value="1"/>
</dbReference>
<evidence type="ECO:0000259" key="3">
    <source>
        <dbReference type="PROSITE" id="PS50158"/>
    </source>
</evidence>
<organism evidence="4 5">
    <name type="scientific">Saccoglossus kowalevskii</name>
    <name type="common">Acorn worm</name>
    <dbReference type="NCBI Taxonomy" id="10224"/>
    <lineage>
        <taxon>Eukaryota</taxon>
        <taxon>Metazoa</taxon>
        <taxon>Hemichordata</taxon>
        <taxon>Enteropneusta</taxon>
        <taxon>Harrimaniidae</taxon>
        <taxon>Saccoglossus</taxon>
    </lineage>
</organism>
<gene>
    <name evidence="5" type="primary">LOC102801836</name>
</gene>
<protein>
    <submittedName>
        <fullName evidence="5">Uncharacterized protein LOC102801836</fullName>
    </submittedName>
</protein>
<keyword evidence="1" id="KW-0862">Zinc</keyword>
<keyword evidence="4" id="KW-1185">Reference proteome</keyword>
<feature type="domain" description="CCHC-type" evidence="3">
    <location>
        <begin position="162"/>
        <end position="177"/>
    </location>
</feature>
<feature type="compositionally biased region" description="Basic residues" evidence="2">
    <location>
        <begin position="66"/>
        <end position="76"/>
    </location>
</feature>
<dbReference type="PANTHER" id="PTHR47331:SF1">
    <property type="entry name" value="GAG-LIKE PROTEIN"/>
    <property type="match status" value="1"/>
</dbReference>
<dbReference type="GeneID" id="102801836"/>
<dbReference type="InterPro" id="IPR008042">
    <property type="entry name" value="Retrotrans_Pao"/>
</dbReference>
<dbReference type="CDD" id="cd01644">
    <property type="entry name" value="RT_pepA17"/>
    <property type="match status" value="1"/>
</dbReference>
<dbReference type="Proteomes" id="UP000694865">
    <property type="component" value="Unplaced"/>
</dbReference>
<dbReference type="PROSITE" id="PS50158">
    <property type="entry name" value="ZF_CCHC"/>
    <property type="match status" value="1"/>
</dbReference>
<evidence type="ECO:0000313" key="5">
    <source>
        <dbReference type="RefSeq" id="XP_006821686.1"/>
    </source>
</evidence>
<accession>A0ABM0MNU5</accession>
<dbReference type="SMART" id="SM00343">
    <property type="entry name" value="ZnF_C2HC"/>
    <property type="match status" value="2"/>
</dbReference>
<dbReference type="Pfam" id="PF05380">
    <property type="entry name" value="Peptidase_A17"/>
    <property type="match status" value="1"/>
</dbReference>
<proteinExistence type="predicted"/>
<name>A0ABM0MNU5_SACKO</name>
<evidence type="ECO:0000256" key="1">
    <source>
        <dbReference type="PROSITE-ProRule" id="PRU00047"/>
    </source>
</evidence>
<reference evidence="5" key="1">
    <citation type="submission" date="2025-08" db="UniProtKB">
        <authorList>
            <consortium name="RefSeq"/>
        </authorList>
    </citation>
    <scope>IDENTIFICATION</scope>
    <source>
        <tissue evidence="5">Testes</tissue>
    </source>
</reference>
<dbReference type="InterPro" id="IPR001878">
    <property type="entry name" value="Znf_CCHC"/>
</dbReference>
<evidence type="ECO:0000256" key="2">
    <source>
        <dbReference type="SAM" id="MobiDB-lite"/>
    </source>
</evidence>
<feature type="region of interest" description="Disordered" evidence="2">
    <location>
        <begin position="49"/>
        <end position="80"/>
    </location>
</feature>
<sequence>MKVLVGKLPYYLHGKWRSRVYDARQNGKPVTFKKLVDFVKAESEQANDPLYGRKALHDESNSGKGSKIRTQSKKTRGSFATDVTNVKPETKAECGGPIQGGSVGDQAQNETRVTGQYTKIHVAFEKPCAYCKSASHSMEKCDNLTKESRDVKLNFLRNKGVCFGCLKPGHQSKNCRSKAVCIQCKGHHPTILHDDNYRRSCQQTEDVSPNKYGNQKATTACVNVNKELSGQTGAGNSECTMAIIPVLVKAKNSGIALETYAFLDPGSSVSFCTEDIMRKLGVNGDRAKITLDTMGVPHTMSTYILKGLEVSDLDGENTVKLPKVYTKHKMPVSRHHMPTTEDVTKWPHMCALDLPKVNADVGLLIGNGVPDAYTPLEILTGPRGSPHASRTLLGWVAWNVVRGEGDNKIDTVQNSLTVNKAEIIAIQEIEELRQLDILVRSSIIMDFPEHSINDRREHSQEDKAFIEKVDSSMRYVDGHYEIGLPFRKDDARLPNNKDYAMQRLKGLERRIRKEPKFHADYTKFMSDIIQKHYAVQVPQEVLDRDDGRVWYIPHHGVYHPMKPYKIRVVIDCSAKWCGVSLNDLLLQGPDLTNNLFGVLLRFRQEPVALMADVEAMFHQVKVPIHDSDCLRFYWWPNGELDRKPEVYKMMVHLFGAVSSPSCSNTALRKTATANKDEFKPEIIDTVLKNFYVDDCLKSCDTETKAISVVQDLISICHKGGFNLTKWITNSHTVLKSIPVDSQAKNVKQLNLSYDDLPTQRALGVYWNVESDTLGFGIDIQERPSTRRGILSVISSIYDPIGLAAPFVLPGKIIIQNLCHRGIGWDDDIGPKDLQKWHRWVADLPQLETISVPRCFKSASFGKIMSCQIHNFSDASELGYGTVSYLRLVNEIGKIHCALLVGKSRVAPLKKVTIPRMELSAATISVCMNRMIQRELDFKFSETFFWTDSMSVIRYCANESTRFHTFVANRVNTIREGSQMSQWRYVDTKSNPADDASRGLKVNDSIRRERWLNGPDFLWRPELDGLNVMQYL</sequence>
<keyword evidence="1" id="KW-0863">Zinc-finger</keyword>